<dbReference type="EMBL" id="AP019297">
    <property type="protein sequence ID" value="BBG93981.1"/>
    <property type="molecule type" value="Genomic_DNA"/>
</dbReference>
<evidence type="ECO:0000313" key="3">
    <source>
        <dbReference type="EMBL" id="BBG93981.1"/>
    </source>
</evidence>
<feature type="repeat" description="RCC1" evidence="2">
    <location>
        <begin position="353"/>
        <end position="406"/>
    </location>
</feature>
<gene>
    <name evidence="3" type="ORF">Prudu_002150</name>
</gene>
<accession>A0A4Y1QQ87</accession>
<sequence>MELLVCKAWPLRILAVPMDATASGTPTIQYHNIPDQPITTIVVATPVPTFERRQRHCFGTSIPGEFPLAANPSIVLHVLTACNLDPQDLAKLEASDLLLSSLATCSFFRQPANFAPDFELSISELAALDMCQKRGIFKPMTAEQRQELKQRCGGSWKLVLKFLLAGEACFRREKSQAIAGPGHSIAVTSKGTVYSFGSNSSGQLGHGTTEEEWRPRQIRSLQGIRIVQAAAGAGRTMLISDAGKVYAFGKDSFGETEYGVQGSKLVTTPQLVESLKDIFVVQAAIGNFFTAVLSREGRVYTFSWGNDSKLGHQTEPNDVEPHPLLGALENVPVVQIAAGYCYLLALACQPNGMSVYSVGCGLGGKLGHGSRTDEKQPRLIEQFQLLNLQPMVVAAGAWHAAVVGQDGRVCTWAGAVMGAWVMGMRSVNQFLRGLHNLVVSNDGDVYSFGCGESASLGHSTATDGQGNRHANVLAPELVTSLKQVNERVVQISLTNSIYWNAHTFALTESGKLYAFGAGDKGSLALSLLPTRLKGEIQSRSSATHSELSLHRLLLDQMAGNVRPKTHRAKELEAQSSTQVQISGSQALGTIDATIILF</sequence>
<feature type="repeat" description="RCC1" evidence="2">
    <location>
        <begin position="243"/>
        <end position="296"/>
    </location>
</feature>
<feature type="repeat" description="RCC1" evidence="2">
    <location>
        <begin position="297"/>
        <end position="349"/>
    </location>
</feature>
<protein>
    <submittedName>
        <fullName evidence="3">Regulator of chromosome condensation family protein</fullName>
    </submittedName>
</protein>
<dbReference type="PANTHER" id="PTHR22870">
    <property type="entry name" value="REGULATOR OF CHROMOSOME CONDENSATION"/>
    <property type="match status" value="1"/>
</dbReference>
<dbReference type="SUPFAM" id="SSF50985">
    <property type="entry name" value="RCC1/BLIP-II"/>
    <property type="match status" value="1"/>
</dbReference>
<evidence type="ECO:0000256" key="2">
    <source>
        <dbReference type="PROSITE-ProRule" id="PRU00235"/>
    </source>
</evidence>
<dbReference type="Gene3D" id="2.130.10.30">
    <property type="entry name" value="Regulator of chromosome condensation 1/beta-lactamase-inhibitor protein II"/>
    <property type="match status" value="3"/>
</dbReference>
<dbReference type="InterPro" id="IPR009091">
    <property type="entry name" value="RCC1/BLIP-II"/>
</dbReference>
<dbReference type="Pfam" id="PF00415">
    <property type="entry name" value="RCC1"/>
    <property type="match status" value="5"/>
</dbReference>
<dbReference type="AlphaFoldDB" id="A0A4Y1QQ87"/>
<dbReference type="PROSITE" id="PS50012">
    <property type="entry name" value="RCC1_3"/>
    <property type="match status" value="5"/>
</dbReference>
<keyword evidence="1" id="KW-0677">Repeat</keyword>
<name>A0A4Y1QQ87_PRUDU</name>
<dbReference type="PRINTS" id="PR00633">
    <property type="entry name" value="RCCNDNSATION"/>
</dbReference>
<dbReference type="PANTHER" id="PTHR22870:SF408">
    <property type="entry name" value="OS09G0560450 PROTEIN"/>
    <property type="match status" value="1"/>
</dbReference>
<proteinExistence type="predicted"/>
<organism evidence="3">
    <name type="scientific">Prunus dulcis</name>
    <name type="common">Almond</name>
    <name type="synonym">Amygdalus dulcis</name>
    <dbReference type="NCBI Taxonomy" id="3755"/>
    <lineage>
        <taxon>Eukaryota</taxon>
        <taxon>Viridiplantae</taxon>
        <taxon>Streptophyta</taxon>
        <taxon>Embryophyta</taxon>
        <taxon>Tracheophyta</taxon>
        <taxon>Spermatophyta</taxon>
        <taxon>Magnoliopsida</taxon>
        <taxon>eudicotyledons</taxon>
        <taxon>Gunneridae</taxon>
        <taxon>Pentapetalae</taxon>
        <taxon>rosids</taxon>
        <taxon>fabids</taxon>
        <taxon>Rosales</taxon>
        <taxon>Rosaceae</taxon>
        <taxon>Amygdaloideae</taxon>
        <taxon>Amygdaleae</taxon>
        <taxon>Prunus</taxon>
    </lineage>
</organism>
<evidence type="ECO:0000256" key="1">
    <source>
        <dbReference type="ARBA" id="ARBA00022737"/>
    </source>
</evidence>
<feature type="repeat" description="RCC1" evidence="2">
    <location>
        <begin position="443"/>
        <end position="509"/>
    </location>
</feature>
<feature type="repeat" description="RCC1" evidence="2">
    <location>
        <begin position="191"/>
        <end position="242"/>
    </location>
</feature>
<dbReference type="InterPro" id="IPR051210">
    <property type="entry name" value="Ub_ligase/GEF_domain"/>
</dbReference>
<dbReference type="InterPro" id="IPR000408">
    <property type="entry name" value="Reg_chr_condens"/>
</dbReference>
<reference evidence="3" key="1">
    <citation type="journal article" date="2019" name="Science">
        <title>Mutation of a bHLH transcription factor allowed almond domestication.</title>
        <authorList>
            <person name="Sanchez-Perez R."/>
            <person name="Pavan S."/>
            <person name="Mazzeo R."/>
            <person name="Moldovan C."/>
            <person name="Aiese Cigliano R."/>
            <person name="Del Cueto J."/>
            <person name="Ricciardi F."/>
            <person name="Lotti C."/>
            <person name="Ricciardi L."/>
            <person name="Dicenta F."/>
            <person name="Lopez-Marques R.L."/>
            <person name="Lindberg Moller B."/>
        </authorList>
    </citation>
    <scope>NUCLEOTIDE SEQUENCE</scope>
</reference>